<protein>
    <submittedName>
        <fullName evidence="1">Uncharacterized protein</fullName>
    </submittedName>
</protein>
<dbReference type="AlphaFoldDB" id="A0A3S5CH85"/>
<sequence>MCLTLTDSSIIQDIESSLEAESPNHCTGSTGSSGLIPKLSSAQFAVNTIAISTPTSPGLSHMKQFPWSSIIGPSSLNHRTHCHFSEQQQHTQHSPHLFLNKEYCSSRNFFSRTHSPITALSISSSIGAPGCQTFMRAQLNTNHSALLFGSSLSVNGDMQAANPDATYADRIPYPLSELRPNCDPTVNHFRCNRMKCDYRQSCSLPQTQLAQPFLFRRHQAGQIPSHHQNYSVIKNQALYIPHEYQQLGRLPGSSSGLKTISIPSEINIAYSFPVEVCPASSNGARAISTVQQLTSSDQQPLSLRHATSSLFEAAIPTLSREMPMTTASPDTTATTINSWASLLFQPLQCNEETSNNGPGEASLSSSTQGHLTGLSSLMMLTNPAYVSSDSRTSMLSPRVALADHSLKPMASESIQISCLNRVAGSDLFGTAYNPVSTASTSILTSGKSASDAISSLSDMSSSLPRPTYFENKTVASVHSYNGSGNGHSGRTDFSSSNLSQGIRTNNVINSSLLEGMGCIERTLTAATTNETIETTPNAILQRNSESASLGYVWPHWPYASQNTNTSYALERVVNALSFSQSTQDTDDTISILPNPYPQVAGMQTMRENYSYTDLNEHDRRDSATGYLESLGDILNLDESVHSPQLTQLVHEQSLLHQIQYHYQQRIQFRMQQHDMQNGLQTTPNHPHQRQMSEPQSCLDNPVGDIGGLSSRHEPLLFDNSNRRNTLSFLTEDEEPHMRYWPDPTGFK</sequence>
<dbReference type="EMBL" id="CAAALY010003318">
    <property type="protein sequence ID" value="VEL08179.1"/>
    <property type="molecule type" value="Genomic_DNA"/>
</dbReference>
<gene>
    <name evidence="1" type="ORF">PXEA_LOCUS1619</name>
</gene>
<accession>A0A3S5CH85</accession>
<reference evidence="1" key="1">
    <citation type="submission" date="2018-11" db="EMBL/GenBank/DDBJ databases">
        <authorList>
            <consortium name="Pathogen Informatics"/>
        </authorList>
    </citation>
    <scope>NUCLEOTIDE SEQUENCE</scope>
</reference>
<evidence type="ECO:0000313" key="2">
    <source>
        <dbReference type="Proteomes" id="UP000784294"/>
    </source>
</evidence>
<evidence type="ECO:0000313" key="1">
    <source>
        <dbReference type="EMBL" id="VEL08179.1"/>
    </source>
</evidence>
<keyword evidence="2" id="KW-1185">Reference proteome</keyword>
<name>A0A3S5CH85_9PLAT</name>
<dbReference type="Proteomes" id="UP000784294">
    <property type="component" value="Unassembled WGS sequence"/>
</dbReference>
<comment type="caution">
    <text evidence="1">The sequence shown here is derived from an EMBL/GenBank/DDBJ whole genome shotgun (WGS) entry which is preliminary data.</text>
</comment>
<proteinExistence type="predicted"/>
<organism evidence="1 2">
    <name type="scientific">Protopolystoma xenopodis</name>
    <dbReference type="NCBI Taxonomy" id="117903"/>
    <lineage>
        <taxon>Eukaryota</taxon>
        <taxon>Metazoa</taxon>
        <taxon>Spiralia</taxon>
        <taxon>Lophotrochozoa</taxon>
        <taxon>Platyhelminthes</taxon>
        <taxon>Monogenea</taxon>
        <taxon>Polyopisthocotylea</taxon>
        <taxon>Polystomatidea</taxon>
        <taxon>Polystomatidae</taxon>
        <taxon>Protopolystoma</taxon>
    </lineage>
</organism>